<dbReference type="InterPro" id="IPR018253">
    <property type="entry name" value="DnaJ_domain_CS"/>
</dbReference>
<feature type="compositionally biased region" description="Polar residues" evidence="1">
    <location>
        <begin position="655"/>
        <end position="671"/>
    </location>
</feature>
<evidence type="ECO:0000256" key="2">
    <source>
        <dbReference type="SAM" id="Phobius"/>
    </source>
</evidence>
<keyword evidence="2" id="KW-0812">Transmembrane</keyword>
<dbReference type="PANTHER" id="PTHR45270">
    <property type="entry name" value="OS03G0832900 PROTEIN"/>
    <property type="match status" value="1"/>
</dbReference>
<organism evidence="4 5">
    <name type="scientific">Aristolochia fimbriata</name>
    <name type="common">White veined hardy Dutchman's pipe vine</name>
    <dbReference type="NCBI Taxonomy" id="158543"/>
    <lineage>
        <taxon>Eukaryota</taxon>
        <taxon>Viridiplantae</taxon>
        <taxon>Streptophyta</taxon>
        <taxon>Embryophyta</taxon>
        <taxon>Tracheophyta</taxon>
        <taxon>Spermatophyta</taxon>
        <taxon>Magnoliopsida</taxon>
        <taxon>Magnoliidae</taxon>
        <taxon>Piperales</taxon>
        <taxon>Aristolochiaceae</taxon>
        <taxon>Aristolochia</taxon>
    </lineage>
</organism>
<comment type="caution">
    <text evidence="4">The sequence shown here is derived from an EMBL/GenBank/DDBJ whole genome shotgun (WGS) entry which is preliminary data.</text>
</comment>
<sequence length="696" mass="77486">MARKANQQKKDKGHKGKVSEQEDNAFLSEKKDKGHKGKVSEQEDYGSSYVETLGKAKYWQEGQRMNQRSTCSSHDGNSKNCVGNDSAFDASEFRGNGPANGLSPEFVMGRLRPNVLAGWSLGSSALSVLKVAAEWFEKQKPLFDAVLTVLASGHDYVRLKVDRFYPIIWPWVVHFGKLVLLLSLVWFDCSIRGLDSLLRLGTTSFFTVIWCSILSMMAMIGFFKFLIMLVIAALVALFIGVMHSIAFTATFATVCLWIYGSFWTTGPVIIVAGVAFGLSYERVTLLIATLYSLYCVVGYIGWWGLLLGINLSFISSDLLIHFLKDNINETRRTSFPERPEQTGGRPGNAFPGEHSDSFRTTSGGFMDRDTGIPSTSGTEAETTSEDEVLRLLSCSDHYTALGLSRFQNIDAAFLKREYRKKAMLVHPDKNMGNEKAAEAFKKLQNAYEILLDSVKRKTYDDELRKEELLNYFLRFQNATQQSQRPGFSATAFTHSEVDDGDLFGASRRIACKKCKQFHVWVLVERFKARARWCQECKDFHQAKDGDGWVEQSSHPLLFGLLQKADAPSAYVCSDSRIYDATAWYVCQGMRCPANTHKPTFHVNASIVSKQTNKASASASHKGGPGPGPGQGPGPGPGLNMDEPMTEEEFYEWLQNAVQSGMFETSNNHPSESTSARSASGSKGTSSKKKRKGKKQW</sequence>
<keyword evidence="2" id="KW-1133">Transmembrane helix</keyword>
<evidence type="ECO:0000313" key="4">
    <source>
        <dbReference type="EMBL" id="KAG9457764.1"/>
    </source>
</evidence>
<dbReference type="SUPFAM" id="SSF46565">
    <property type="entry name" value="Chaperone J-domain"/>
    <property type="match status" value="1"/>
</dbReference>
<feature type="region of interest" description="Disordered" evidence="1">
    <location>
        <begin position="1"/>
        <end position="45"/>
    </location>
</feature>
<dbReference type="InterPro" id="IPR001623">
    <property type="entry name" value="DnaJ_domain"/>
</dbReference>
<dbReference type="PRINTS" id="PR00625">
    <property type="entry name" value="JDOMAIN"/>
</dbReference>
<feature type="region of interest" description="Disordered" evidence="1">
    <location>
        <begin position="610"/>
        <end position="696"/>
    </location>
</feature>
<dbReference type="Pfam" id="PF00226">
    <property type="entry name" value="DnaJ"/>
    <property type="match status" value="1"/>
</dbReference>
<dbReference type="Proteomes" id="UP000825729">
    <property type="component" value="Unassembled WGS sequence"/>
</dbReference>
<keyword evidence="5" id="KW-1185">Reference proteome</keyword>
<dbReference type="InterPro" id="IPR032843">
    <property type="entry name" value="Jiv"/>
</dbReference>
<reference evidence="4 5" key="1">
    <citation type="submission" date="2021-07" db="EMBL/GenBank/DDBJ databases">
        <title>The Aristolochia fimbriata genome: insights into angiosperm evolution, floral development and chemical biosynthesis.</title>
        <authorList>
            <person name="Jiao Y."/>
        </authorList>
    </citation>
    <scope>NUCLEOTIDE SEQUENCE [LARGE SCALE GENOMIC DNA]</scope>
    <source>
        <strain evidence="4">IBCAS-2021</strain>
        <tissue evidence="4">Leaf</tissue>
    </source>
</reference>
<accession>A0AAV7FB34</accession>
<feature type="compositionally biased region" description="Pro residues" evidence="1">
    <location>
        <begin position="625"/>
        <end position="635"/>
    </location>
</feature>
<evidence type="ECO:0000313" key="5">
    <source>
        <dbReference type="Proteomes" id="UP000825729"/>
    </source>
</evidence>
<name>A0AAV7FB34_ARIFI</name>
<feature type="transmembrane region" description="Helical" evidence="2">
    <location>
        <begin position="225"/>
        <end position="250"/>
    </location>
</feature>
<feature type="compositionally biased region" description="Basic residues" evidence="1">
    <location>
        <begin position="1"/>
        <end position="16"/>
    </location>
</feature>
<evidence type="ECO:0000259" key="3">
    <source>
        <dbReference type="PROSITE" id="PS50076"/>
    </source>
</evidence>
<keyword evidence="2" id="KW-0472">Membrane</keyword>
<dbReference type="EMBL" id="JAINDJ010000002">
    <property type="protein sequence ID" value="KAG9457764.1"/>
    <property type="molecule type" value="Genomic_DNA"/>
</dbReference>
<feature type="transmembrane region" description="Helical" evidence="2">
    <location>
        <begin position="285"/>
        <end position="305"/>
    </location>
</feature>
<dbReference type="Pfam" id="PF14901">
    <property type="entry name" value="Jiv90"/>
    <property type="match status" value="1"/>
</dbReference>
<dbReference type="InterPro" id="IPR036869">
    <property type="entry name" value="J_dom_sf"/>
</dbReference>
<feature type="compositionally biased region" description="Low complexity" evidence="1">
    <location>
        <begin position="672"/>
        <end position="684"/>
    </location>
</feature>
<dbReference type="Gene3D" id="1.10.287.110">
    <property type="entry name" value="DnaJ domain"/>
    <property type="match status" value="1"/>
</dbReference>
<protein>
    <recommendedName>
        <fullName evidence="3">J domain-containing protein</fullName>
    </recommendedName>
</protein>
<dbReference type="PROSITE" id="PS50076">
    <property type="entry name" value="DNAJ_2"/>
    <property type="match status" value="1"/>
</dbReference>
<feature type="compositionally biased region" description="Basic residues" evidence="1">
    <location>
        <begin position="685"/>
        <end position="696"/>
    </location>
</feature>
<feature type="transmembrane region" description="Helical" evidence="2">
    <location>
        <begin position="256"/>
        <end position="278"/>
    </location>
</feature>
<dbReference type="SMART" id="SM00271">
    <property type="entry name" value="DnaJ"/>
    <property type="match status" value="1"/>
</dbReference>
<dbReference type="PANTHER" id="PTHR45270:SF4">
    <property type="entry name" value="CHAPERONE DNAJ-DOMAIN SUPERFAMILY PROTEIN"/>
    <property type="match status" value="1"/>
</dbReference>
<dbReference type="PROSITE" id="PS00636">
    <property type="entry name" value="DNAJ_1"/>
    <property type="match status" value="1"/>
</dbReference>
<feature type="domain" description="J" evidence="3">
    <location>
        <begin position="396"/>
        <end position="463"/>
    </location>
</feature>
<feature type="region of interest" description="Disordered" evidence="1">
    <location>
        <begin position="333"/>
        <end position="354"/>
    </location>
</feature>
<dbReference type="CDD" id="cd06257">
    <property type="entry name" value="DnaJ"/>
    <property type="match status" value="1"/>
</dbReference>
<gene>
    <name evidence="4" type="ORF">H6P81_002272</name>
</gene>
<proteinExistence type="predicted"/>
<feature type="transmembrane region" description="Helical" evidence="2">
    <location>
        <begin position="168"/>
        <end position="187"/>
    </location>
</feature>
<feature type="transmembrane region" description="Helical" evidence="2">
    <location>
        <begin position="199"/>
        <end position="218"/>
    </location>
</feature>
<evidence type="ECO:0000256" key="1">
    <source>
        <dbReference type="SAM" id="MobiDB-lite"/>
    </source>
</evidence>
<dbReference type="AlphaFoldDB" id="A0AAV7FB34"/>